<gene>
    <name evidence="3" type="ORF">GCM10022223_47230</name>
</gene>
<proteinExistence type="predicted"/>
<evidence type="ECO:0000256" key="2">
    <source>
        <dbReference type="SAM" id="Phobius"/>
    </source>
</evidence>
<dbReference type="EMBL" id="BAAAZO010000009">
    <property type="protein sequence ID" value="GAA3624699.1"/>
    <property type="molecule type" value="Genomic_DNA"/>
</dbReference>
<keyword evidence="2" id="KW-0472">Membrane</keyword>
<organism evidence="3 4">
    <name type="scientific">Kineosporia mesophila</name>
    <dbReference type="NCBI Taxonomy" id="566012"/>
    <lineage>
        <taxon>Bacteria</taxon>
        <taxon>Bacillati</taxon>
        <taxon>Actinomycetota</taxon>
        <taxon>Actinomycetes</taxon>
        <taxon>Kineosporiales</taxon>
        <taxon>Kineosporiaceae</taxon>
        <taxon>Kineosporia</taxon>
    </lineage>
</organism>
<dbReference type="Proteomes" id="UP001501074">
    <property type="component" value="Unassembled WGS sequence"/>
</dbReference>
<feature type="region of interest" description="Disordered" evidence="1">
    <location>
        <begin position="1"/>
        <end position="30"/>
    </location>
</feature>
<feature type="compositionally biased region" description="Pro residues" evidence="1">
    <location>
        <begin position="15"/>
        <end position="24"/>
    </location>
</feature>
<keyword evidence="2" id="KW-0812">Transmembrane</keyword>
<feature type="transmembrane region" description="Helical" evidence="2">
    <location>
        <begin position="105"/>
        <end position="126"/>
    </location>
</feature>
<comment type="caution">
    <text evidence="3">The sequence shown here is derived from an EMBL/GenBank/DDBJ whole genome shotgun (WGS) entry which is preliminary data.</text>
</comment>
<reference evidence="4" key="1">
    <citation type="journal article" date="2019" name="Int. J. Syst. Evol. Microbiol.">
        <title>The Global Catalogue of Microorganisms (GCM) 10K type strain sequencing project: providing services to taxonomists for standard genome sequencing and annotation.</title>
        <authorList>
            <consortium name="The Broad Institute Genomics Platform"/>
            <consortium name="The Broad Institute Genome Sequencing Center for Infectious Disease"/>
            <person name="Wu L."/>
            <person name="Ma J."/>
        </authorList>
    </citation>
    <scope>NUCLEOTIDE SEQUENCE [LARGE SCALE GENOMIC DNA]</scope>
    <source>
        <strain evidence="4">JCM 16902</strain>
    </source>
</reference>
<keyword evidence="4" id="KW-1185">Reference proteome</keyword>
<accession>A0ABP7A4H1</accession>
<protein>
    <submittedName>
        <fullName evidence="3">Uncharacterized protein</fullName>
    </submittedName>
</protein>
<evidence type="ECO:0000313" key="3">
    <source>
        <dbReference type="EMBL" id="GAA3624699.1"/>
    </source>
</evidence>
<sequence length="331" mass="35355">MWGPPGQEPVDINPTTPPGRPSPDAPTWTSTIVPNRTAIQPTPVLESLDGQGQVAEFDLGDRSVVPGKDIKIEDASDWATDLDQPDGWVDEGGRATPASSGRRRLFLTAAAIFVLALAGLAVPALFGDEEPPSAGETVVLGKHLMAPVALHLPEGATATADDSYVGVQFAGGGWVLVTVPEQVVQPDGTRTAMPADPAAWLQAHPDVYVSGIRQVQVDGRKAMQLDYRRSAMAEPQSRYARLPLFCGWRGGSSLDDTSIYGAGRGPSSQECTKITDGARVRATFIPIEGRTVLVEAVWRPYGVWGWRMPTSLSDSYDDLLDGLSPRVTDNS</sequence>
<evidence type="ECO:0000256" key="1">
    <source>
        <dbReference type="SAM" id="MobiDB-lite"/>
    </source>
</evidence>
<name>A0ABP7A4H1_9ACTN</name>
<keyword evidence="2" id="KW-1133">Transmembrane helix</keyword>
<evidence type="ECO:0000313" key="4">
    <source>
        <dbReference type="Proteomes" id="UP001501074"/>
    </source>
</evidence>